<feature type="compositionally biased region" description="Basic and acidic residues" evidence="1">
    <location>
        <begin position="231"/>
        <end position="245"/>
    </location>
</feature>
<sequence length="288" mass="32510">MPHDDLIQRIRRRAWDPARRHDLVYVPLDWLKREYGENIRSRIHHTQQTLREGGSTMRLNFDDPTPDHLINAALEAGASEAVKYFSDVPHAPPYPPISETDLRACEQRIGQELPELLRRVYTEVGNGGFGPSYDLLSLPSGGHRAYEAGPDALEEYEKRPEVSSVLGFPLVAAGCSMYWYVSLTLPGNPVCLWDGDAWDFPDVQSPKVGIVAICSSLAEWFDRWVDGRNLETSHPERQDQQERDGIVSGRNLETSHSGDDSWGIPENDPWLAATEWEYGLERDLTDGA</sequence>
<dbReference type="SUPFAM" id="SSF160631">
    <property type="entry name" value="SMI1/KNR4-like"/>
    <property type="match status" value="1"/>
</dbReference>
<evidence type="ECO:0000256" key="1">
    <source>
        <dbReference type="SAM" id="MobiDB-lite"/>
    </source>
</evidence>
<dbReference type="EMBL" id="BAAATE010000016">
    <property type="protein sequence ID" value="GAA2674253.1"/>
    <property type="molecule type" value="Genomic_DNA"/>
</dbReference>
<feature type="region of interest" description="Disordered" evidence="1">
    <location>
        <begin position="231"/>
        <end position="268"/>
    </location>
</feature>
<accession>A0ABN3SD40</accession>
<gene>
    <name evidence="3" type="ORF">GCM10010412_055220</name>
</gene>
<dbReference type="InterPro" id="IPR018958">
    <property type="entry name" value="Knr4/Smi1-like_dom"/>
</dbReference>
<reference evidence="3 4" key="1">
    <citation type="journal article" date="2019" name="Int. J. Syst. Evol. Microbiol.">
        <title>The Global Catalogue of Microorganisms (GCM) 10K type strain sequencing project: providing services to taxonomists for standard genome sequencing and annotation.</title>
        <authorList>
            <consortium name="The Broad Institute Genomics Platform"/>
            <consortium name="The Broad Institute Genome Sequencing Center for Infectious Disease"/>
            <person name="Wu L."/>
            <person name="Ma J."/>
        </authorList>
    </citation>
    <scope>NUCLEOTIDE SEQUENCE [LARGE SCALE GENOMIC DNA]</scope>
    <source>
        <strain evidence="3 4">JCM 6835</strain>
    </source>
</reference>
<protein>
    <recommendedName>
        <fullName evidence="2">Knr4/Smi1-like domain-containing protein</fullName>
    </recommendedName>
</protein>
<dbReference type="Proteomes" id="UP001501666">
    <property type="component" value="Unassembled WGS sequence"/>
</dbReference>
<evidence type="ECO:0000313" key="3">
    <source>
        <dbReference type="EMBL" id="GAA2674253.1"/>
    </source>
</evidence>
<proteinExistence type="predicted"/>
<keyword evidence="4" id="KW-1185">Reference proteome</keyword>
<feature type="domain" description="Knr4/Smi1-like" evidence="2">
    <location>
        <begin position="96"/>
        <end position="223"/>
    </location>
</feature>
<comment type="caution">
    <text evidence="3">The sequence shown here is derived from an EMBL/GenBank/DDBJ whole genome shotgun (WGS) entry which is preliminary data.</text>
</comment>
<evidence type="ECO:0000313" key="4">
    <source>
        <dbReference type="Proteomes" id="UP001501666"/>
    </source>
</evidence>
<evidence type="ECO:0000259" key="2">
    <source>
        <dbReference type="Pfam" id="PF09346"/>
    </source>
</evidence>
<name>A0ABN3SD40_9ACTN</name>
<dbReference type="Pfam" id="PF09346">
    <property type="entry name" value="SMI1_KNR4"/>
    <property type="match status" value="1"/>
</dbReference>
<organism evidence="3 4">
    <name type="scientific">Nonomuraea recticatena</name>
    <dbReference type="NCBI Taxonomy" id="46178"/>
    <lineage>
        <taxon>Bacteria</taxon>
        <taxon>Bacillati</taxon>
        <taxon>Actinomycetota</taxon>
        <taxon>Actinomycetes</taxon>
        <taxon>Streptosporangiales</taxon>
        <taxon>Streptosporangiaceae</taxon>
        <taxon>Nonomuraea</taxon>
    </lineage>
</organism>
<dbReference type="InterPro" id="IPR037883">
    <property type="entry name" value="Knr4/Smi1-like_sf"/>
</dbReference>
<dbReference type="RefSeq" id="WP_346150224.1">
    <property type="nucleotide sequence ID" value="NZ_BAAATE010000016.1"/>
</dbReference>